<reference evidence="2" key="1">
    <citation type="submission" date="2016-11" db="UniProtKB">
        <authorList>
            <consortium name="WormBaseParasite"/>
        </authorList>
    </citation>
    <scope>IDENTIFICATION</scope>
    <source>
        <strain evidence="2">KR3021</strain>
    </source>
</reference>
<dbReference type="Proteomes" id="UP000095286">
    <property type="component" value="Unplaced"/>
</dbReference>
<protein>
    <submittedName>
        <fullName evidence="2">CTF/NF-I domain-containing protein</fullName>
    </submittedName>
</protein>
<proteinExistence type="predicted"/>
<name>A0AC35U430_9BILA</name>
<evidence type="ECO:0000313" key="2">
    <source>
        <dbReference type="WBParaSite" id="RSKR_0000714000.1"/>
    </source>
</evidence>
<dbReference type="WBParaSite" id="RSKR_0000714000.1">
    <property type="protein sequence ID" value="RSKR_0000714000.1"/>
    <property type="gene ID" value="RSKR_0000714000"/>
</dbReference>
<accession>A0AC35U430</accession>
<evidence type="ECO:0000313" key="1">
    <source>
        <dbReference type="Proteomes" id="UP000095286"/>
    </source>
</evidence>
<organism evidence="1 2">
    <name type="scientific">Rhabditophanes sp. KR3021</name>
    <dbReference type="NCBI Taxonomy" id="114890"/>
    <lineage>
        <taxon>Eukaryota</taxon>
        <taxon>Metazoa</taxon>
        <taxon>Ecdysozoa</taxon>
        <taxon>Nematoda</taxon>
        <taxon>Chromadorea</taxon>
        <taxon>Rhabditida</taxon>
        <taxon>Tylenchina</taxon>
        <taxon>Panagrolaimomorpha</taxon>
        <taxon>Strongyloidoidea</taxon>
        <taxon>Alloionematidae</taxon>
        <taxon>Rhabditophanes</taxon>
    </lineage>
</organism>
<sequence length="516" mass="58450">MNESTPTAVLPPVKRNTRYRQGIVTENPCTSELYDELADYQPFVRHLLPFVKEFGYVWFHLQAYKRKVIKNGGTTTFSQIQDVREEINCTHKNDKQAWAIYLLNKIRKDLKETDGDILVSNFKTNDHTKCIISNPDNKNKIRRIDCMRQADKIWRLDIVMMILFKAVPLESTDGDKIEKFTHCKDHEFCVNPFHMSLAARELDVYMSVRLITENNKAPDNCDQSDTFIHIPPQSGFIAVGSEVHSSSGFMVTNFNKMSQFTIENAPILINTLDNTKREEIRKQLSSSTCNQIDVKKIEERNSRRKLVEADVPSTSNSNVEGDKLTNAEINIENNITKPIVPSRTTLSPPKVLIAMPTRPIINPRANMPVITFKLKNKNDNFVDCLLGRPTVSHNKHIHYCTNRTASTSERAMDIDNLIDNASRISPPRPESVAAKPSGSMELNPKIQENSKLIKDFSKNNFNNSAAGCDKIVAGTLVIKSMQKVKPFPILPSIPIIGTKRRRLPSTQNMVAKINGS</sequence>